<feature type="non-terminal residue" evidence="1">
    <location>
        <position position="72"/>
    </location>
</feature>
<sequence length="72" mass="8352">GMGVDLTSDLTNKAAIVEIRKEFGYNKGLHGMDIDKLKKYPVVQEIMHLVTKLNDQERWSQVTTRWLHVVKK</sequence>
<evidence type="ECO:0000313" key="1">
    <source>
        <dbReference type="EMBL" id="KAH9301302.1"/>
    </source>
</evidence>
<gene>
    <name evidence="1" type="ORF">KI387_012885</name>
</gene>
<dbReference type="EMBL" id="JAHRHJ020000009">
    <property type="protein sequence ID" value="KAH9301302.1"/>
    <property type="molecule type" value="Genomic_DNA"/>
</dbReference>
<comment type="caution">
    <text evidence="1">The sequence shown here is derived from an EMBL/GenBank/DDBJ whole genome shotgun (WGS) entry which is preliminary data.</text>
</comment>
<organism evidence="1 2">
    <name type="scientific">Taxus chinensis</name>
    <name type="common">Chinese yew</name>
    <name type="synonym">Taxus wallichiana var. chinensis</name>
    <dbReference type="NCBI Taxonomy" id="29808"/>
    <lineage>
        <taxon>Eukaryota</taxon>
        <taxon>Viridiplantae</taxon>
        <taxon>Streptophyta</taxon>
        <taxon>Embryophyta</taxon>
        <taxon>Tracheophyta</taxon>
        <taxon>Spermatophyta</taxon>
        <taxon>Pinopsida</taxon>
        <taxon>Pinidae</taxon>
        <taxon>Conifers II</taxon>
        <taxon>Cupressales</taxon>
        <taxon>Taxaceae</taxon>
        <taxon>Taxus</taxon>
    </lineage>
</organism>
<keyword evidence="2" id="KW-1185">Reference proteome</keyword>
<evidence type="ECO:0000313" key="2">
    <source>
        <dbReference type="Proteomes" id="UP000824469"/>
    </source>
</evidence>
<proteinExistence type="predicted"/>
<accession>A0AA38FGT2</accession>
<dbReference type="AlphaFoldDB" id="A0AA38FGT2"/>
<feature type="non-terminal residue" evidence="1">
    <location>
        <position position="1"/>
    </location>
</feature>
<dbReference type="Proteomes" id="UP000824469">
    <property type="component" value="Unassembled WGS sequence"/>
</dbReference>
<reference evidence="1 2" key="1">
    <citation type="journal article" date="2021" name="Nat. Plants">
        <title>The Taxus genome provides insights into paclitaxel biosynthesis.</title>
        <authorList>
            <person name="Xiong X."/>
            <person name="Gou J."/>
            <person name="Liao Q."/>
            <person name="Li Y."/>
            <person name="Zhou Q."/>
            <person name="Bi G."/>
            <person name="Li C."/>
            <person name="Du R."/>
            <person name="Wang X."/>
            <person name="Sun T."/>
            <person name="Guo L."/>
            <person name="Liang H."/>
            <person name="Lu P."/>
            <person name="Wu Y."/>
            <person name="Zhang Z."/>
            <person name="Ro D.K."/>
            <person name="Shang Y."/>
            <person name="Huang S."/>
            <person name="Yan J."/>
        </authorList>
    </citation>
    <scope>NUCLEOTIDE SEQUENCE [LARGE SCALE GENOMIC DNA]</scope>
    <source>
        <strain evidence="1">Ta-2019</strain>
    </source>
</reference>
<name>A0AA38FGT2_TAXCH</name>
<protein>
    <submittedName>
        <fullName evidence="1">Uncharacterized protein</fullName>
    </submittedName>
</protein>